<dbReference type="GO" id="GO:0051536">
    <property type="term" value="F:iron-sulfur cluster binding"/>
    <property type="evidence" value="ECO:0007669"/>
    <property type="project" value="UniProtKB-KW"/>
</dbReference>
<keyword evidence="5" id="KW-1185">Reference proteome</keyword>
<reference evidence="4 5" key="1">
    <citation type="submission" date="2020-06" db="EMBL/GenBank/DDBJ databases">
        <title>Complete Genome Sequence of Clostridium muelleri sp. nov. P21T, an Acid-Alcohol Producing Acetogen Isolated from Old Hay.</title>
        <authorList>
            <person name="Duncan K.E."/>
            <person name="Tanner R.S."/>
        </authorList>
    </citation>
    <scope>NUCLEOTIDE SEQUENCE [LARGE SCALE GENOMIC DNA]</scope>
    <source>
        <strain evidence="4 5">P21</strain>
    </source>
</reference>
<dbReference type="NCBIfam" id="NF040772">
    <property type="entry name" value="double_cubane"/>
    <property type="match status" value="1"/>
</dbReference>
<accession>A0A7Y0EIY7</accession>
<evidence type="ECO:0000313" key="5">
    <source>
        <dbReference type="Proteomes" id="UP000537131"/>
    </source>
</evidence>
<dbReference type="GO" id="GO:0016836">
    <property type="term" value="F:hydro-lyase activity"/>
    <property type="evidence" value="ECO:0007669"/>
    <property type="project" value="UniProtKB-ARBA"/>
</dbReference>
<protein>
    <submittedName>
        <fullName evidence="4">2-hydroxyacyl-CoA dehydratase</fullName>
    </submittedName>
</protein>
<gene>
    <name evidence="4" type="ORF">HBE96_11100</name>
</gene>
<sequence>MNELPEQINEFGEKRRKGFVTIKNLKDEGKKVVGVFCAFTPKEVIAAAGAIPIGICGTSEEPIQDAEKHLPRNLCPLIKSSYGFAITNKCPYTYFSDLIVGETTCDGKKKMYEMLGKIKSVHVMQLPQTTKGEDSYKLWKNEIIKLKEKVEKEFNVEITEENLKDAIKLKNIERETLKEFYELGKMMPPPILGMDILKVLRGAAFSYDKEEEIKTIRNMTKNIKEAYKKGENKVLSSAKRILVTGCPLGESTDKIINTIEQNGGVVVCFENCGGVKDIGFLVDETIDPIDALTSKYLNIACSCMTPNDNRIELLSQLIDEYKVDGVVDVILQACHTYNVETYRIKEFVTKEKNIPYLSIETDYSQTDIGQLKTRIGAFVEMI</sequence>
<dbReference type="Gene3D" id="1.20.1270.370">
    <property type="match status" value="1"/>
</dbReference>
<comment type="caution">
    <text evidence="4">The sequence shown here is derived from an EMBL/GenBank/DDBJ whole genome shotgun (WGS) entry which is preliminary data.</text>
</comment>
<dbReference type="InterPro" id="IPR010327">
    <property type="entry name" value="FldB/FldC_alpha/beta"/>
</dbReference>
<dbReference type="EMBL" id="JABBNI010000019">
    <property type="protein sequence ID" value="NMM63235.1"/>
    <property type="molecule type" value="Genomic_DNA"/>
</dbReference>
<keyword evidence="3" id="KW-0408">Iron</keyword>
<dbReference type="Proteomes" id="UP000537131">
    <property type="component" value="Unassembled WGS sequence"/>
</dbReference>
<evidence type="ECO:0000313" key="4">
    <source>
        <dbReference type="EMBL" id="NMM63235.1"/>
    </source>
</evidence>
<proteinExistence type="inferred from homology"/>
<keyword evidence="3" id="KW-0411">Iron-sulfur</keyword>
<evidence type="ECO:0000256" key="3">
    <source>
        <dbReference type="ARBA" id="ARBA00023014"/>
    </source>
</evidence>
<dbReference type="AlphaFoldDB" id="A0A7Y0EIY7"/>
<dbReference type="Gene3D" id="3.40.50.11890">
    <property type="match status" value="1"/>
</dbReference>
<evidence type="ECO:0000256" key="2">
    <source>
        <dbReference type="ARBA" id="ARBA00005806"/>
    </source>
</evidence>
<comment type="similarity">
    <text evidence="2">Belongs to the FldB/FldC dehydratase alpha/beta subunit family.</text>
</comment>
<dbReference type="Gene3D" id="3.40.50.11900">
    <property type="match status" value="1"/>
</dbReference>
<keyword evidence="3" id="KW-0479">Metal-binding</keyword>
<comment type="cofactor">
    <cofactor evidence="1">
        <name>[4Fe-4S] cluster</name>
        <dbReference type="ChEBI" id="CHEBI:49883"/>
    </cofactor>
</comment>
<dbReference type="RefSeq" id="WP_169297837.1">
    <property type="nucleotide sequence ID" value="NZ_JABBNI010000019.1"/>
</dbReference>
<dbReference type="PANTHER" id="PTHR30548:SF6">
    <property type="entry name" value="DEHYDRATASE SUBUNIT YJIM-RELATED"/>
    <property type="match status" value="1"/>
</dbReference>
<dbReference type="Pfam" id="PF06050">
    <property type="entry name" value="HGD-D"/>
    <property type="match status" value="1"/>
</dbReference>
<evidence type="ECO:0000256" key="1">
    <source>
        <dbReference type="ARBA" id="ARBA00001966"/>
    </source>
</evidence>
<organism evidence="4 5">
    <name type="scientific">Clostridium muellerianum</name>
    <dbReference type="NCBI Taxonomy" id="2716538"/>
    <lineage>
        <taxon>Bacteria</taxon>
        <taxon>Bacillati</taxon>
        <taxon>Bacillota</taxon>
        <taxon>Clostridia</taxon>
        <taxon>Eubacteriales</taxon>
        <taxon>Clostridiaceae</taxon>
        <taxon>Clostridium</taxon>
    </lineage>
</organism>
<name>A0A7Y0EIY7_9CLOT</name>
<dbReference type="InterPro" id="IPR047678">
    <property type="entry name" value="YjiM-like"/>
</dbReference>
<dbReference type="PANTHER" id="PTHR30548">
    <property type="entry name" value="2-HYDROXYGLUTARYL-COA DEHYDRATASE, D-COMPONENT-RELATED"/>
    <property type="match status" value="1"/>
</dbReference>